<dbReference type="Pfam" id="PF25598">
    <property type="entry name" value="ARM_PUB"/>
    <property type="match status" value="1"/>
</dbReference>
<dbReference type="InterPro" id="IPR013083">
    <property type="entry name" value="Znf_RING/FYVE/PHD"/>
</dbReference>
<dbReference type="PROSITE" id="PS51698">
    <property type="entry name" value="U_BOX"/>
    <property type="match status" value="1"/>
</dbReference>
<dbReference type="InterPro" id="IPR011989">
    <property type="entry name" value="ARM-like"/>
</dbReference>
<dbReference type="Pfam" id="PF25368">
    <property type="entry name" value="PUB10_N"/>
    <property type="match status" value="1"/>
</dbReference>
<dbReference type="PANTHER" id="PTHR23315">
    <property type="entry name" value="U BOX DOMAIN-CONTAINING"/>
    <property type="match status" value="1"/>
</dbReference>
<evidence type="ECO:0000313" key="10">
    <source>
        <dbReference type="Proteomes" id="UP001418222"/>
    </source>
</evidence>
<dbReference type="InterPro" id="IPR000225">
    <property type="entry name" value="Armadillo"/>
</dbReference>
<evidence type="ECO:0000256" key="7">
    <source>
        <dbReference type="PROSITE-ProRule" id="PRU00259"/>
    </source>
</evidence>
<comment type="pathway">
    <text evidence="2">Protein modification; protein ubiquitination.</text>
</comment>
<dbReference type="PROSITE" id="PS50176">
    <property type="entry name" value="ARM_REPEAT"/>
    <property type="match status" value="1"/>
</dbReference>
<dbReference type="SMART" id="SM00185">
    <property type="entry name" value="ARM"/>
    <property type="match status" value="4"/>
</dbReference>
<evidence type="ECO:0000256" key="2">
    <source>
        <dbReference type="ARBA" id="ARBA00004906"/>
    </source>
</evidence>
<evidence type="ECO:0000256" key="4">
    <source>
        <dbReference type="ARBA" id="ARBA00022679"/>
    </source>
</evidence>
<feature type="domain" description="U-box" evidence="8">
    <location>
        <begin position="292"/>
        <end position="366"/>
    </location>
</feature>
<sequence>MDPLPPPLSVPPPLTSTGLSLSGLLPPASLIESLLYVSTELAAFNPFPFLQTRNTATAIQRARLISSLVEDLHDSLSGGGGVGRPLPPSSILCLTELCSVVRRTKALLESLATGSALWTLLNTEVFAKRFLCCARELAAALDILPFSLLPISADVREQVELLHRQTKRADLFVDGRESRLRDELFCIMALDRRERGFLDFNKVDDVMRRIGLKTAAAYQEEMKRLESEIPKQAGTGGLIAVSNINSLIALVSYAKSIIFHCSRTEPASVALSRSSSWSVATSPRLSNSTVLNIPDEFRCPITLDLMKEPVIVATGHTYDRSSISRWLNSGHQNCPKSGQKLIHMALIPNYSLKSLIEQWCKDNNVPSTLWQRPAAAEAAITVDHISETRAAIEAVRMTAEFLVGKLAMGSPDTQRQAAYELRLLAKTCMDNRRIIAEAGAIPFLITLLGSRDPLLQENAVTALLNVSIFDNNKTLIMAAGGLDPILKVLREGAMMEARENAAATIFSLSILDECKAAIGKRADAMLGLVSLLQEGTVSGKRDAATALFNLAVYDPNKTPVVAAGAVPVLVKLLMDEQAGITDESLSLISLLCGCEDGMREIGKRREVVPVLVDLLRLGSPKGKEHSISVLLGLCKDGGGDMGRRLLMNARSVPSLQSLAATGSTRARRKAEALLRLLNRCCTYSSSDPA</sequence>
<reference evidence="9 10" key="1">
    <citation type="journal article" date="2022" name="Nat. Plants">
        <title>Genomes of leafy and leafless Platanthera orchids illuminate the evolution of mycoheterotrophy.</title>
        <authorList>
            <person name="Li M.H."/>
            <person name="Liu K.W."/>
            <person name="Li Z."/>
            <person name="Lu H.C."/>
            <person name="Ye Q.L."/>
            <person name="Zhang D."/>
            <person name="Wang J.Y."/>
            <person name="Li Y.F."/>
            <person name="Zhong Z.M."/>
            <person name="Liu X."/>
            <person name="Yu X."/>
            <person name="Liu D.K."/>
            <person name="Tu X.D."/>
            <person name="Liu B."/>
            <person name="Hao Y."/>
            <person name="Liao X.Y."/>
            <person name="Jiang Y.T."/>
            <person name="Sun W.H."/>
            <person name="Chen J."/>
            <person name="Chen Y.Q."/>
            <person name="Ai Y."/>
            <person name="Zhai J.W."/>
            <person name="Wu S.S."/>
            <person name="Zhou Z."/>
            <person name="Hsiao Y.Y."/>
            <person name="Wu W.L."/>
            <person name="Chen Y.Y."/>
            <person name="Lin Y.F."/>
            <person name="Hsu J.L."/>
            <person name="Li C.Y."/>
            <person name="Wang Z.W."/>
            <person name="Zhao X."/>
            <person name="Zhong W.Y."/>
            <person name="Ma X.K."/>
            <person name="Ma L."/>
            <person name="Huang J."/>
            <person name="Chen G.Z."/>
            <person name="Huang M.Z."/>
            <person name="Huang L."/>
            <person name="Peng D.H."/>
            <person name="Luo Y.B."/>
            <person name="Zou S.Q."/>
            <person name="Chen S.P."/>
            <person name="Lan S."/>
            <person name="Tsai W.C."/>
            <person name="Van de Peer Y."/>
            <person name="Liu Z.J."/>
        </authorList>
    </citation>
    <scope>NUCLEOTIDE SEQUENCE [LARGE SCALE GENOMIC DNA]</scope>
    <source>
        <strain evidence="9">Lor287</strain>
    </source>
</reference>
<proteinExistence type="predicted"/>
<dbReference type="Pfam" id="PF04564">
    <property type="entry name" value="U-box"/>
    <property type="match status" value="1"/>
</dbReference>
<name>A0AAP0BJ28_9ASPA</name>
<dbReference type="SUPFAM" id="SSF48371">
    <property type="entry name" value="ARM repeat"/>
    <property type="match status" value="1"/>
</dbReference>
<dbReference type="CDD" id="cd16664">
    <property type="entry name" value="RING-Ubox_PUB"/>
    <property type="match status" value="1"/>
</dbReference>
<keyword evidence="4" id="KW-0808">Transferase</keyword>
<dbReference type="GO" id="GO:0016567">
    <property type="term" value="P:protein ubiquitination"/>
    <property type="evidence" value="ECO:0007669"/>
    <property type="project" value="InterPro"/>
</dbReference>
<dbReference type="Gene3D" id="1.25.10.10">
    <property type="entry name" value="Leucine-rich Repeat Variant"/>
    <property type="match status" value="1"/>
</dbReference>
<keyword evidence="5" id="KW-0677">Repeat</keyword>
<evidence type="ECO:0000313" key="9">
    <source>
        <dbReference type="EMBL" id="KAK8941001.1"/>
    </source>
</evidence>
<dbReference type="FunFam" id="1.25.10.10:FF:000491">
    <property type="entry name" value="RING-type E3 ubiquitin transferase"/>
    <property type="match status" value="1"/>
</dbReference>
<comment type="caution">
    <text evidence="9">The sequence shown here is derived from an EMBL/GenBank/DDBJ whole genome shotgun (WGS) entry which is preliminary data.</text>
</comment>
<accession>A0AAP0BJ28</accession>
<protein>
    <recommendedName>
        <fullName evidence="3">RING-type E3 ubiquitin transferase</fullName>
        <ecNumber evidence="3">2.3.2.27</ecNumber>
    </recommendedName>
</protein>
<dbReference type="Proteomes" id="UP001418222">
    <property type="component" value="Unassembled WGS sequence"/>
</dbReference>
<dbReference type="Gene3D" id="3.30.40.10">
    <property type="entry name" value="Zinc/RING finger domain, C3HC4 (zinc finger)"/>
    <property type="match status" value="1"/>
</dbReference>
<keyword evidence="6" id="KW-0833">Ubl conjugation pathway</keyword>
<evidence type="ECO:0000256" key="6">
    <source>
        <dbReference type="ARBA" id="ARBA00022786"/>
    </source>
</evidence>
<comment type="catalytic activity">
    <reaction evidence="1">
        <text>S-ubiquitinyl-[E2 ubiquitin-conjugating enzyme]-L-cysteine + [acceptor protein]-L-lysine = [E2 ubiquitin-conjugating enzyme]-L-cysteine + N(6)-ubiquitinyl-[acceptor protein]-L-lysine.</text>
        <dbReference type="EC" id="2.3.2.27"/>
    </reaction>
</comment>
<gene>
    <name evidence="9" type="primary">PUB17</name>
    <name evidence="9" type="ORF">KSP39_PZI010542</name>
</gene>
<dbReference type="InterPro" id="IPR045210">
    <property type="entry name" value="RING-Ubox_PUB"/>
</dbReference>
<dbReference type="InterPro" id="IPR016024">
    <property type="entry name" value="ARM-type_fold"/>
</dbReference>
<organism evidence="9 10">
    <name type="scientific">Platanthera zijinensis</name>
    <dbReference type="NCBI Taxonomy" id="2320716"/>
    <lineage>
        <taxon>Eukaryota</taxon>
        <taxon>Viridiplantae</taxon>
        <taxon>Streptophyta</taxon>
        <taxon>Embryophyta</taxon>
        <taxon>Tracheophyta</taxon>
        <taxon>Spermatophyta</taxon>
        <taxon>Magnoliopsida</taxon>
        <taxon>Liliopsida</taxon>
        <taxon>Asparagales</taxon>
        <taxon>Orchidaceae</taxon>
        <taxon>Orchidoideae</taxon>
        <taxon>Orchideae</taxon>
        <taxon>Orchidinae</taxon>
        <taxon>Platanthera</taxon>
    </lineage>
</organism>
<evidence type="ECO:0000256" key="5">
    <source>
        <dbReference type="ARBA" id="ARBA00022737"/>
    </source>
</evidence>
<dbReference type="InterPro" id="IPR003613">
    <property type="entry name" value="Ubox_domain"/>
</dbReference>
<dbReference type="EC" id="2.3.2.27" evidence="3"/>
<evidence type="ECO:0000256" key="1">
    <source>
        <dbReference type="ARBA" id="ARBA00000900"/>
    </source>
</evidence>
<dbReference type="SUPFAM" id="SSF57850">
    <property type="entry name" value="RING/U-box"/>
    <property type="match status" value="1"/>
</dbReference>
<feature type="repeat" description="ARM" evidence="7">
    <location>
        <begin position="439"/>
        <end position="481"/>
    </location>
</feature>
<keyword evidence="10" id="KW-1185">Reference proteome</keyword>
<dbReference type="SMART" id="SM00504">
    <property type="entry name" value="Ubox"/>
    <property type="match status" value="1"/>
</dbReference>
<evidence type="ECO:0000259" key="8">
    <source>
        <dbReference type="PROSITE" id="PS51698"/>
    </source>
</evidence>
<dbReference type="InterPro" id="IPR058678">
    <property type="entry name" value="ARM_PUB"/>
</dbReference>
<dbReference type="FunFam" id="3.30.40.10:FF:000114">
    <property type="entry name" value="RING-type E3 ubiquitin transferase"/>
    <property type="match status" value="1"/>
</dbReference>
<dbReference type="AlphaFoldDB" id="A0AAP0BJ28"/>
<dbReference type="GO" id="GO:0061630">
    <property type="term" value="F:ubiquitin protein ligase activity"/>
    <property type="evidence" value="ECO:0007669"/>
    <property type="project" value="UniProtKB-EC"/>
</dbReference>
<dbReference type="EMBL" id="JBBWWQ010000008">
    <property type="protein sequence ID" value="KAK8941001.1"/>
    <property type="molecule type" value="Genomic_DNA"/>
</dbReference>
<dbReference type="InterPro" id="IPR057623">
    <property type="entry name" value="PUB12-19-like_N"/>
</dbReference>
<evidence type="ECO:0000256" key="3">
    <source>
        <dbReference type="ARBA" id="ARBA00012483"/>
    </source>
</evidence>
<dbReference type="PANTHER" id="PTHR23315:SF224">
    <property type="entry name" value="U-BOX DOMAIN-CONTAINING PROTEIN 1"/>
    <property type="match status" value="1"/>
</dbReference>